<feature type="binding site" evidence="5">
    <location>
        <begin position="298"/>
        <end position="300"/>
    </location>
    <ligand>
        <name>GTP</name>
        <dbReference type="ChEBI" id="CHEBI:37565"/>
    </ligand>
</feature>
<dbReference type="Proteomes" id="UP001142055">
    <property type="component" value="Chromosome 1"/>
</dbReference>
<accession>A0A9Q0MFT9</accession>
<evidence type="ECO:0000259" key="8">
    <source>
        <dbReference type="PROSITE" id="PS51705"/>
    </source>
</evidence>
<dbReference type="GO" id="GO:0043022">
    <property type="term" value="F:ribosome binding"/>
    <property type="evidence" value="ECO:0007669"/>
    <property type="project" value="TreeGrafter"/>
</dbReference>
<dbReference type="InterPro" id="IPR030394">
    <property type="entry name" value="G_HFLX_dom"/>
</dbReference>
<dbReference type="PANTHER" id="PTHR10229:SF0">
    <property type="entry name" value="GTP-BINDING PROTEIN 6-RELATED"/>
    <property type="match status" value="1"/>
</dbReference>
<dbReference type="PIRSF" id="PIRSF006809">
    <property type="entry name" value="GTP-binding_hflX_prd"/>
    <property type="match status" value="1"/>
</dbReference>
<keyword evidence="2 5" id="KW-0547">Nucleotide-binding</keyword>
<keyword evidence="10" id="KW-1185">Reference proteome</keyword>
<evidence type="ECO:0000256" key="5">
    <source>
        <dbReference type="PIRSR" id="PIRSR006809-1"/>
    </source>
</evidence>
<evidence type="ECO:0000256" key="1">
    <source>
        <dbReference type="ARBA" id="ARBA00022723"/>
    </source>
</evidence>
<dbReference type="AlphaFoldDB" id="A0A9Q0MFT9"/>
<feature type="domain" description="Hflx-type G" evidence="8">
    <location>
        <begin position="155"/>
        <end position="320"/>
    </location>
</feature>
<dbReference type="InterPro" id="IPR042108">
    <property type="entry name" value="GTPase_HflX_N_sf"/>
</dbReference>
<keyword evidence="4 5" id="KW-0342">GTP-binding</keyword>
<protein>
    <recommendedName>
        <fullName evidence="8">Hflx-type G domain-containing protein</fullName>
    </recommendedName>
</protein>
<dbReference type="InterPro" id="IPR016496">
    <property type="entry name" value="GTPase_HflX"/>
</dbReference>
<proteinExistence type="predicted"/>
<evidence type="ECO:0000256" key="7">
    <source>
        <dbReference type="SAM" id="Coils"/>
    </source>
</evidence>
<dbReference type="EMBL" id="JAPWDV010000001">
    <property type="protein sequence ID" value="KAJ6225029.1"/>
    <property type="molecule type" value="Genomic_DNA"/>
</dbReference>
<dbReference type="PRINTS" id="PR00326">
    <property type="entry name" value="GTP1OBG"/>
</dbReference>
<evidence type="ECO:0000313" key="9">
    <source>
        <dbReference type="EMBL" id="KAJ6225029.1"/>
    </source>
</evidence>
<evidence type="ECO:0000256" key="6">
    <source>
        <dbReference type="PIRSR" id="PIRSR006809-2"/>
    </source>
</evidence>
<keyword evidence="7" id="KW-0175">Coiled coil</keyword>
<dbReference type="GO" id="GO:0005737">
    <property type="term" value="C:cytoplasm"/>
    <property type="evidence" value="ECO:0007669"/>
    <property type="project" value="TreeGrafter"/>
</dbReference>
<comment type="cofactor">
    <cofactor evidence="6">
        <name>Mg(2+)</name>
        <dbReference type="ChEBI" id="CHEBI:18420"/>
    </cofactor>
</comment>
<sequence>MISTANINSKTIFGKTNVANLKQYVREMNADALVFGVDILSPYQHHYYRECLNIEVYDRFSIVLKIFRERASTKETKLQLSLAEIQYVRKNLHKMKECDFSQFTIASSFGGGFDTFYQIKKKLIQEQESKLNTLLEKVELNNQLNKHHRLRMQIPSVAIIGYTNCGKTSLIKSLTHDSKLKPEDKLFATLNVSTHQVNLPSNLKVLLIDTIGFITEIPTALIHSFRSTLSEISSADMLVHVTDCSHPDYKQQIETVHKTLRDLEVPEKLISTMLEVHNKVDKLGPDIKLENEDCLLISATERIGLDELKQSIEKGVINNTDRLTFDIRVPNGGEQYQWLYREVSVVECNADERDGNYIVMKVIITKSQLGKFMKHFRRSLRAS</sequence>
<feature type="binding site" evidence="6">
    <location>
        <position position="168"/>
    </location>
    <ligand>
        <name>Mg(2+)</name>
        <dbReference type="ChEBI" id="CHEBI:18420"/>
    </ligand>
</feature>
<keyword evidence="3 6" id="KW-0460">Magnesium</keyword>
<evidence type="ECO:0000256" key="2">
    <source>
        <dbReference type="ARBA" id="ARBA00022741"/>
    </source>
</evidence>
<keyword evidence="1 6" id="KW-0479">Metal-binding</keyword>
<gene>
    <name evidence="9" type="ORF">RDWZM_003574</name>
</gene>
<dbReference type="InterPro" id="IPR032305">
    <property type="entry name" value="GTP-bd_M"/>
</dbReference>
<feature type="binding site" evidence="5">
    <location>
        <begin position="161"/>
        <end position="168"/>
    </location>
    <ligand>
        <name>GTP</name>
        <dbReference type="ChEBI" id="CHEBI:37565"/>
    </ligand>
</feature>
<dbReference type="GO" id="GO:0005525">
    <property type="term" value="F:GTP binding"/>
    <property type="evidence" value="ECO:0007669"/>
    <property type="project" value="UniProtKB-KW"/>
</dbReference>
<feature type="binding site" evidence="6">
    <location>
        <position position="189"/>
    </location>
    <ligand>
        <name>Mg(2+)</name>
        <dbReference type="ChEBI" id="CHEBI:18420"/>
    </ligand>
</feature>
<dbReference type="OMA" id="WRQLRIN"/>
<dbReference type="NCBIfam" id="TIGR03156">
    <property type="entry name" value="GTP_HflX"/>
    <property type="match status" value="1"/>
</dbReference>
<comment type="caution">
    <text evidence="9">The sequence shown here is derived from an EMBL/GenBank/DDBJ whole genome shotgun (WGS) entry which is preliminary data.</text>
</comment>
<dbReference type="Gene3D" id="3.40.50.300">
    <property type="entry name" value="P-loop containing nucleotide triphosphate hydrolases"/>
    <property type="match status" value="1"/>
</dbReference>
<dbReference type="GO" id="GO:0046872">
    <property type="term" value="F:metal ion binding"/>
    <property type="evidence" value="ECO:0007669"/>
    <property type="project" value="UniProtKB-KW"/>
</dbReference>
<organism evidence="9 10">
    <name type="scientific">Blomia tropicalis</name>
    <name type="common">Mite</name>
    <dbReference type="NCBI Taxonomy" id="40697"/>
    <lineage>
        <taxon>Eukaryota</taxon>
        <taxon>Metazoa</taxon>
        <taxon>Ecdysozoa</taxon>
        <taxon>Arthropoda</taxon>
        <taxon>Chelicerata</taxon>
        <taxon>Arachnida</taxon>
        <taxon>Acari</taxon>
        <taxon>Acariformes</taxon>
        <taxon>Sarcoptiformes</taxon>
        <taxon>Astigmata</taxon>
        <taxon>Glycyphagoidea</taxon>
        <taxon>Echimyopodidae</taxon>
        <taxon>Blomia</taxon>
    </lineage>
</organism>
<dbReference type="Pfam" id="PF13167">
    <property type="entry name" value="GTP-bdg_N"/>
    <property type="match status" value="1"/>
</dbReference>
<dbReference type="Pfam" id="PF16360">
    <property type="entry name" value="GTP-bdg_M"/>
    <property type="match status" value="1"/>
</dbReference>
<dbReference type="Pfam" id="PF01926">
    <property type="entry name" value="MMR_HSR1"/>
    <property type="match status" value="1"/>
</dbReference>
<name>A0A9Q0MFT9_BLOTA</name>
<dbReference type="InterPro" id="IPR027417">
    <property type="entry name" value="P-loop_NTPase"/>
</dbReference>
<feature type="binding site" evidence="5">
    <location>
        <begin position="209"/>
        <end position="212"/>
    </location>
    <ligand>
        <name>GTP</name>
        <dbReference type="ChEBI" id="CHEBI:37565"/>
    </ligand>
</feature>
<feature type="coiled-coil region" evidence="7">
    <location>
        <begin position="117"/>
        <end position="144"/>
    </location>
</feature>
<feature type="binding site" evidence="5">
    <location>
        <begin position="278"/>
        <end position="281"/>
    </location>
    <ligand>
        <name>GTP</name>
        <dbReference type="ChEBI" id="CHEBI:37565"/>
    </ligand>
</feature>
<evidence type="ECO:0000256" key="3">
    <source>
        <dbReference type="ARBA" id="ARBA00022842"/>
    </source>
</evidence>
<dbReference type="SUPFAM" id="SSF52540">
    <property type="entry name" value="P-loop containing nucleoside triphosphate hydrolases"/>
    <property type="match status" value="1"/>
</dbReference>
<dbReference type="InterPro" id="IPR025121">
    <property type="entry name" value="GTPase_HflX_N"/>
</dbReference>
<dbReference type="InterPro" id="IPR006073">
    <property type="entry name" value="GTP-bd"/>
</dbReference>
<evidence type="ECO:0000313" key="10">
    <source>
        <dbReference type="Proteomes" id="UP001142055"/>
    </source>
</evidence>
<evidence type="ECO:0000256" key="4">
    <source>
        <dbReference type="ARBA" id="ARBA00023134"/>
    </source>
</evidence>
<dbReference type="CDD" id="cd01878">
    <property type="entry name" value="HflX"/>
    <property type="match status" value="1"/>
</dbReference>
<dbReference type="PANTHER" id="PTHR10229">
    <property type="entry name" value="GTP-BINDING PROTEIN HFLX"/>
    <property type="match status" value="1"/>
</dbReference>
<dbReference type="PROSITE" id="PS51705">
    <property type="entry name" value="G_HFLX"/>
    <property type="match status" value="1"/>
</dbReference>
<dbReference type="Gene3D" id="3.40.50.11060">
    <property type="entry name" value="GTPase HflX, N-terminal domain"/>
    <property type="match status" value="1"/>
</dbReference>
<reference evidence="9" key="1">
    <citation type="submission" date="2022-12" db="EMBL/GenBank/DDBJ databases">
        <title>Genome assemblies of Blomia tropicalis.</title>
        <authorList>
            <person name="Cui Y."/>
        </authorList>
    </citation>
    <scope>NUCLEOTIDE SEQUENCE</scope>
    <source>
        <tissue evidence="9">Adult mites</tissue>
    </source>
</reference>
<dbReference type="FunFam" id="3.40.50.300:FF:000886">
    <property type="entry name" value="Putative GTP-binding protein 6"/>
    <property type="match status" value="1"/>
</dbReference>